<evidence type="ECO:0000313" key="1">
    <source>
        <dbReference type="EMBL" id="RJF91012.1"/>
    </source>
</evidence>
<dbReference type="EMBL" id="QYUM01000003">
    <property type="protein sequence ID" value="RJF91012.1"/>
    <property type="molecule type" value="Genomic_DNA"/>
</dbReference>
<dbReference type="Proteomes" id="UP000286100">
    <property type="component" value="Unassembled WGS sequence"/>
</dbReference>
<accession>A0A418WLZ2</accession>
<comment type="caution">
    <text evidence="1">The sequence shown here is derived from an EMBL/GenBank/DDBJ whole genome shotgun (WGS) entry which is preliminary data.</text>
</comment>
<reference evidence="1 2" key="1">
    <citation type="submission" date="2018-09" db="EMBL/GenBank/DDBJ databases">
        <authorList>
            <person name="Zhu H."/>
        </authorList>
    </citation>
    <scope>NUCLEOTIDE SEQUENCE [LARGE SCALE GENOMIC DNA]</scope>
    <source>
        <strain evidence="1 2">K2R01-6</strain>
    </source>
</reference>
<dbReference type="RefSeq" id="WP_119762706.1">
    <property type="nucleotide sequence ID" value="NZ_QYUM01000003.1"/>
</dbReference>
<name>A0A418WLZ2_9SPHN</name>
<dbReference type="AlphaFoldDB" id="A0A418WLZ2"/>
<keyword evidence="2" id="KW-1185">Reference proteome</keyword>
<protein>
    <submittedName>
        <fullName evidence="1">Uncharacterized protein</fullName>
    </submittedName>
</protein>
<proteinExistence type="predicted"/>
<organism evidence="1 2">
    <name type="scientific">Sphingomonas cavernae</name>
    <dbReference type="NCBI Taxonomy" id="2320861"/>
    <lineage>
        <taxon>Bacteria</taxon>
        <taxon>Pseudomonadati</taxon>
        <taxon>Pseudomonadota</taxon>
        <taxon>Alphaproteobacteria</taxon>
        <taxon>Sphingomonadales</taxon>
        <taxon>Sphingomonadaceae</taxon>
        <taxon>Sphingomonas</taxon>
    </lineage>
</organism>
<gene>
    <name evidence="1" type="ORF">D3876_12745</name>
</gene>
<sequence length="80" mass="8798">MSDHYRDGVAQAVPCTQSQIYADHARKALAEAEASALPNVRNRLVTAAKRWIALAQQARRMELRHESASVADDAARDQPA</sequence>
<evidence type="ECO:0000313" key="2">
    <source>
        <dbReference type="Proteomes" id="UP000286100"/>
    </source>
</evidence>